<proteinExistence type="predicted"/>
<reference evidence="1" key="1">
    <citation type="submission" date="2020-02" db="EMBL/GenBank/DDBJ databases">
        <authorList>
            <person name="Meier V. D."/>
        </authorList>
    </citation>
    <scope>NUCLEOTIDE SEQUENCE</scope>
    <source>
        <strain evidence="1">AVDCRST_MAG04</strain>
    </source>
</reference>
<dbReference type="AlphaFoldDB" id="A0A6J4IRR8"/>
<name>A0A6J4IRR8_9PROT</name>
<accession>A0A6J4IRR8</accession>
<gene>
    <name evidence="1" type="ORF">AVDCRST_MAG04-2530</name>
</gene>
<organism evidence="1">
    <name type="scientific">uncultured Acetobacteraceae bacterium</name>
    <dbReference type="NCBI Taxonomy" id="169975"/>
    <lineage>
        <taxon>Bacteria</taxon>
        <taxon>Pseudomonadati</taxon>
        <taxon>Pseudomonadota</taxon>
        <taxon>Alphaproteobacteria</taxon>
        <taxon>Acetobacterales</taxon>
        <taxon>Acetobacteraceae</taxon>
        <taxon>environmental samples</taxon>
    </lineage>
</organism>
<sequence length="78" mass="8248">MPSAAFQVAEKKAAAGPAVSTAARRDRSPYRWRLAIQSAGPLPSAMLAGTTPLYLTTGMSCLPLRDRREASGIDMNVA</sequence>
<dbReference type="EMBL" id="CADCTL010000179">
    <property type="protein sequence ID" value="CAA9260205.1"/>
    <property type="molecule type" value="Genomic_DNA"/>
</dbReference>
<evidence type="ECO:0000313" key="1">
    <source>
        <dbReference type="EMBL" id="CAA9260205.1"/>
    </source>
</evidence>
<protein>
    <submittedName>
        <fullName evidence="1">Uncharacterized protein</fullName>
    </submittedName>
</protein>